<name>A0ABX1S458_9PSEU</name>
<evidence type="ECO:0000256" key="7">
    <source>
        <dbReference type="SAM" id="Phobius"/>
    </source>
</evidence>
<dbReference type="Proteomes" id="UP000820669">
    <property type="component" value="Unassembled WGS sequence"/>
</dbReference>
<evidence type="ECO:0000256" key="5">
    <source>
        <dbReference type="ARBA" id="ARBA00023136"/>
    </source>
</evidence>
<dbReference type="RefSeq" id="WP_169379690.1">
    <property type="nucleotide sequence ID" value="NZ_JAAXLA010000004.1"/>
</dbReference>
<feature type="transmembrane region" description="Helical" evidence="7">
    <location>
        <begin position="73"/>
        <end position="96"/>
    </location>
</feature>
<dbReference type="Pfam" id="PF03631">
    <property type="entry name" value="Virul_fac_BrkB"/>
    <property type="match status" value="1"/>
</dbReference>
<proteinExistence type="predicted"/>
<gene>
    <name evidence="8" type="ORF">HF526_03085</name>
</gene>
<evidence type="ECO:0000313" key="8">
    <source>
        <dbReference type="EMBL" id="NMH96311.1"/>
    </source>
</evidence>
<organism evidence="8 9">
    <name type="scientific">Pseudonocardia acidicola</name>
    <dbReference type="NCBI Taxonomy" id="2724939"/>
    <lineage>
        <taxon>Bacteria</taxon>
        <taxon>Bacillati</taxon>
        <taxon>Actinomycetota</taxon>
        <taxon>Actinomycetes</taxon>
        <taxon>Pseudonocardiales</taxon>
        <taxon>Pseudonocardiaceae</taxon>
        <taxon>Pseudonocardia</taxon>
    </lineage>
</organism>
<keyword evidence="2" id="KW-1003">Cell membrane</keyword>
<comment type="subcellular location">
    <subcellularLocation>
        <location evidence="1">Cell membrane</location>
        <topology evidence="1">Multi-pass membrane protein</topology>
    </subcellularLocation>
</comment>
<accession>A0ABX1S458</accession>
<evidence type="ECO:0000256" key="2">
    <source>
        <dbReference type="ARBA" id="ARBA00022475"/>
    </source>
</evidence>
<protein>
    <submittedName>
        <fullName evidence="8">YihY/virulence factor BrkB family protein</fullName>
    </submittedName>
</protein>
<evidence type="ECO:0000256" key="1">
    <source>
        <dbReference type="ARBA" id="ARBA00004651"/>
    </source>
</evidence>
<dbReference type="PANTHER" id="PTHR30213">
    <property type="entry name" value="INNER MEMBRANE PROTEIN YHJD"/>
    <property type="match status" value="1"/>
</dbReference>
<evidence type="ECO:0000256" key="3">
    <source>
        <dbReference type="ARBA" id="ARBA00022692"/>
    </source>
</evidence>
<evidence type="ECO:0000313" key="9">
    <source>
        <dbReference type="Proteomes" id="UP000820669"/>
    </source>
</evidence>
<feature type="transmembrane region" description="Helical" evidence="7">
    <location>
        <begin position="42"/>
        <end position="67"/>
    </location>
</feature>
<evidence type="ECO:0000256" key="6">
    <source>
        <dbReference type="SAM" id="MobiDB-lite"/>
    </source>
</evidence>
<sequence>MATETTVFPATDGPAEQHAARDDAPAGPPPSPRRRRRGVRRVVARTLAKAWADGIFSMSAQAAFWQALSLPPLFLALLGSLGYVGGWFGPATVEIVEGKIVQFSRQVFTPEVVDQIIAPTAASILTIGRADVVSIGFVISLWAGSSAISSLVDSITEAHGQYDVRHPVWQRVFSLLIYLFALVVAVFTLPIVALGPDLLPEVLPESWRPTAISIIDAFYYPGVGLLLVLVLTTLYKVALPHSLPWRRLLPGALLAMVVFIVSTTGLRVYISVITSTGYTYGALATPIAFLLFAFLLGFSVVLGAQLNNAVEEVWPARPSRRQRRLDRLLSMRRIAAQRAAALALPADAGPATSRPDHDRVNRELPGDGRSAHPAVTPPARSKESS</sequence>
<keyword evidence="9" id="KW-1185">Reference proteome</keyword>
<dbReference type="PANTHER" id="PTHR30213:SF0">
    <property type="entry name" value="UPF0761 MEMBRANE PROTEIN YIHY"/>
    <property type="match status" value="1"/>
</dbReference>
<dbReference type="EMBL" id="JAAXLA010000004">
    <property type="protein sequence ID" value="NMH96311.1"/>
    <property type="molecule type" value="Genomic_DNA"/>
</dbReference>
<keyword evidence="3 7" id="KW-0812">Transmembrane</keyword>
<keyword evidence="5 7" id="KW-0472">Membrane</keyword>
<dbReference type="InterPro" id="IPR017039">
    <property type="entry name" value="Virul_fac_BrkB"/>
</dbReference>
<feature type="transmembrane region" description="Helical" evidence="7">
    <location>
        <begin position="218"/>
        <end position="239"/>
    </location>
</feature>
<feature type="region of interest" description="Disordered" evidence="6">
    <location>
        <begin position="345"/>
        <end position="385"/>
    </location>
</feature>
<evidence type="ECO:0000256" key="4">
    <source>
        <dbReference type="ARBA" id="ARBA00022989"/>
    </source>
</evidence>
<feature type="transmembrane region" description="Helical" evidence="7">
    <location>
        <begin position="175"/>
        <end position="198"/>
    </location>
</feature>
<feature type="compositionally biased region" description="Basic and acidic residues" evidence="6">
    <location>
        <begin position="354"/>
        <end position="370"/>
    </location>
</feature>
<feature type="transmembrane region" description="Helical" evidence="7">
    <location>
        <begin position="282"/>
        <end position="304"/>
    </location>
</feature>
<keyword evidence="4 7" id="KW-1133">Transmembrane helix</keyword>
<comment type="caution">
    <text evidence="8">The sequence shown here is derived from an EMBL/GenBank/DDBJ whole genome shotgun (WGS) entry which is preliminary data.</text>
</comment>
<reference evidence="8 9" key="1">
    <citation type="submission" date="2020-04" db="EMBL/GenBank/DDBJ databases">
        <authorList>
            <person name="Klaysubun C."/>
            <person name="Duangmal K."/>
            <person name="Lipun K."/>
        </authorList>
    </citation>
    <scope>NUCLEOTIDE SEQUENCE [LARGE SCALE GENOMIC DNA]</scope>
    <source>
        <strain evidence="8 9">K10HN5</strain>
    </source>
</reference>
<feature type="transmembrane region" description="Helical" evidence="7">
    <location>
        <begin position="251"/>
        <end position="270"/>
    </location>
</feature>
<feature type="region of interest" description="Disordered" evidence="6">
    <location>
        <begin position="1"/>
        <end position="38"/>
    </location>
</feature>